<dbReference type="Pfam" id="PF13193">
    <property type="entry name" value="AMP-binding_C"/>
    <property type="match status" value="1"/>
</dbReference>
<dbReference type="Pfam" id="PF00501">
    <property type="entry name" value="AMP-binding"/>
    <property type="match status" value="1"/>
</dbReference>
<dbReference type="InterPro" id="IPR020845">
    <property type="entry name" value="AMP-binding_CS"/>
</dbReference>
<dbReference type="EMBL" id="CP012036">
    <property type="protein sequence ID" value="ALF54599.1"/>
    <property type="molecule type" value="Genomic_DNA"/>
</dbReference>
<dbReference type="NCBIfam" id="TIGR01733">
    <property type="entry name" value="AA-adenyl-dom"/>
    <property type="match status" value="1"/>
</dbReference>
<dbReference type="STRING" id="224013.ACX27_19960"/>
<dbReference type="InterPro" id="IPR013120">
    <property type="entry name" value="FAR_NAD-bd"/>
</dbReference>
<evidence type="ECO:0000259" key="3">
    <source>
        <dbReference type="PROSITE" id="PS50075"/>
    </source>
</evidence>
<protein>
    <submittedName>
        <fullName evidence="4">Amino acid adenylation protein</fullName>
    </submittedName>
</protein>
<sequence length="1024" mass="114661">MNTQNFSTPKTVVSLIDFVFQKYHDELAVIVEDQQFTYGELQRRTEQLSQYLTAQGWLQPNSLVGICIEPSFEMIVAICAILKAGAAFVPLDPDLPRQRLSYMIADAKLTTILTQQKFAFDLEPAMRQSGLDGQMCFLDTPAVWQSFTTSFALAPVESEQLAYIIYTSGSTGIPKGVMLTHQGLLNLAEASCSTFNITPGLRLLQFASISFDAAVWEIFTALSGGATLVLGAREQMLPGQLLANFIAKHQVHWVMLSPSVLATLTPFRNHLTDLRMVVVGGEVCPVSLAQAWVSPQTRFFNAYGPTEITVCCTMYEFQQQDMNLPIGYALPNVELYVLDEELKLCQAGEKGELYVGGMGVGKGYLDKPEITSSRFLDNSFGVGKIYKTGDIVYEDADHPGLIHYAGRSDHQVKIRGKRIEIEAIEMILAQHPGVQTNAVKPIKTTRIESSDVAGNYGVSMLVAYVVPKAGHFLTEKHLQRFAAEQLPDYMVPTRFVFMDELPLLPNRSKVDRNALPELPTAPSFVTDTMDSSIKIAVVFDEALELPTGTCKPHSNFFEMGGSSLCIAHVLYGLERDFGVTIPSRLIYEYPTPSDVARLLEQFKLKSETVAHDRHIDLKAEAVLSPNLNTSIWQQPPQAKYDCALITGATGFLGAHLLDELLTRGSYSKIYCLIRAESQAIAIERLRTTFIQYQLPTAKLERVNIINGDIEQPQLKLSTQLFDQLGEEVDQIYHVAADTNYIKPYSLIKKPNVDGTANILALAAHRRHKTLHYLSTLAVYGSITSLLGINDVVEDLDIDLCEGIMSVEYGYVRAKWVAERMLHSAKEQGLAVSIYRPGFISGHRQTKVANLNDMFYRFVSGCIQMGMYPDFPEKRWVPTPVDYVAEAIAHLSLDTKYTGGQYNILVPQEKELSHLEIFEYIQELGYPLQKISPKNWLNALSTLPTTNPLHPLISFFQEKVYQDRSTILEVHHRTPNFLTENVLQAIEGTNIECPTIDKNLIKQYLPNFDRHFLTRQFQNPAALNY</sequence>
<dbReference type="CDD" id="cd05235">
    <property type="entry name" value="SDR_e1"/>
    <property type="match status" value="1"/>
</dbReference>
<dbReference type="InterPro" id="IPR036291">
    <property type="entry name" value="NAD(P)-bd_dom_sf"/>
</dbReference>
<accession>A0A0M4TMG4</accession>
<dbReference type="AlphaFoldDB" id="A0A0M4TMG4"/>
<dbReference type="InterPro" id="IPR010080">
    <property type="entry name" value="Thioester_reductase-like_dom"/>
</dbReference>
<dbReference type="PROSITE" id="PS50075">
    <property type="entry name" value="CARRIER"/>
    <property type="match status" value="1"/>
</dbReference>
<dbReference type="PANTHER" id="PTHR44845">
    <property type="entry name" value="CARRIER DOMAIN-CONTAINING PROTEIN"/>
    <property type="match status" value="1"/>
</dbReference>
<dbReference type="OrthoDB" id="473401at2"/>
<dbReference type="InterPro" id="IPR036736">
    <property type="entry name" value="ACP-like_sf"/>
</dbReference>
<dbReference type="Pfam" id="PF07993">
    <property type="entry name" value="NAD_binding_4"/>
    <property type="match status" value="1"/>
</dbReference>
<dbReference type="PANTHER" id="PTHR44845:SF6">
    <property type="entry name" value="BETA-ALANINE-ACTIVATING ENZYME"/>
    <property type="match status" value="1"/>
</dbReference>
<dbReference type="Gene3D" id="1.10.1200.10">
    <property type="entry name" value="ACP-like"/>
    <property type="match status" value="1"/>
</dbReference>
<dbReference type="SUPFAM" id="SSF51735">
    <property type="entry name" value="NAD(P)-binding Rossmann-fold domains"/>
    <property type="match status" value="1"/>
</dbReference>
<keyword evidence="1" id="KW-0596">Phosphopantetheine</keyword>
<dbReference type="NCBIfam" id="TIGR01746">
    <property type="entry name" value="Thioester-redct"/>
    <property type="match status" value="1"/>
</dbReference>
<keyword evidence="2" id="KW-0597">Phosphoprotein</keyword>
<evidence type="ECO:0000313" key="4">
    <source>
        <dbReference type="EMBL" id="ALF54599.1"/>
    </source>
</evidence>
<dbReference type="PATRIC" id="fig|224013.5.peg.4772"/>
<dbReference type="Gene3D" id="3.40.50.980">
    <property type="match status" value="2"/>
</dbReference>
<evidence type="ECO:0000256" key="1">
    <source>
        <dbReference type="ARBA" id="ARBA00022450"/>
    </source>
</evidence>
<feature type="domain" description="Carrier" evidence="3">
    <location>
        <begin position="526"/>
        <end position="603"/>
    </location>
</feature>
<dbReference type="InterPro" id="IPR000873">
    <property type="entry name" value="AMP-dep_synth/lig_dom"/>
</dbReference>
<dbReference type="Proteomes" id="UP000062645">
    <property type="component" value="Chromosome"/>
</dbReference>
<dbReference type="InterPro" id="IPR045851">
    <property type="entry name" value="AMP-bd_C_sf"/>
</dbReference>
<dbReference type="CDD" id="cd05930">
    <property type="entry name" value="A_NRPS"/>
    <property type="match status" value="1"/>
</dbReference>
<dbReference type="FunFam" id="3.40.50.980:FF:000001">
    <property type="entry name" value="Non-ribosomal peptide synthetase"/>
    <property type="match status" value="1"/>
</dbReference>
<dbReference type="Gene3D" id="2.30.38.10">
    <property type="entry name" value="Luciferase, Domain 3"/>
    <property type="match status" value="1"/>
</dbReference>
<dbReference type="InterPro" id="IPR025110">
    <property type="entry name" value="AMP-bd_C"/>
</dbReference>
<dbReference type="RefSeq" id="WP_062295143.1">
    <property type="nucleotide sequence ID" value="NZ_CP012036.1"/>
</dbReference>
<keyword evidence="5" id="KW-1185">Reference proteome</keyword>
<name>A0A0M4TMG4_9NOSO</name>
<dbReference type="InterPro" id="IPR010071">
    <property type="entry name" value="AA_adenyl_dom"/>
</dbReference>
<reference evidence="4 5" key="2">
    <citation type="journal article" date="2016" name="Genome Announc.">
        <title>Draft Genome Sequence of the N2-Fixing Cyanobacterium Nostoc piscinale CENA21, Isolated from the Brazilian Amazon Floodplain.</title>
        <authorList>
            <person name="Leao T."/>
            <person name="Guimaraes P.I."/>
            <person name="de Melo A.G."/>
            <person name="Ramos R.T."/>
            <person name="Leao P.N."/>
            <person name="Silva A."/>
            <person name="Fiore M.F."/>
            <person name="Schneider M.P."/>
        </authorList>
    </citation>
    <scope>NUCLEOTIDE SEQUENCE [LARGE SCALE GENOMIC DNA]</scope>
    <source>
        <strain evidence="4 5">CENA21</strain>
    </source>
</reference>
<dbReference type="SUPFAM" id="SSF56801">
    <property type="entry name" value="Acetyl-CoA synthetase-like"/>
    <property type="match status" value="1"/>
</dbReference>
<dbReference type="PROSITE" id="PS00455">
    <property type="entry name" value="AMP_BINDING"/>
    <property type="match status" value="1"/>
</dbReference>
<dbReference type="Gene3D" id="3.30.300.30">
    <property type="match status" value="1"/>
</dbReference>
<dbReference type="SUPFAM" id="SSF47336">
    <property type="entry name" value="ACP-like"/>
    <property type="match status" value="1"/>
</dbReference>
<dbReference type="KEGG" id="npz:ACX27_19960"/>
<dbReference type="Pfam" id="PF00550">
    <property type="entry name" value="PP-binding"/>
    <property type="match status" value="1"/>
</dbReference>
<reference evidence="5" key="1">
    <citation type="submission" date="2015-07" db="EMBL/GenBank/DDBJ databases">
        <title>Genome Of Nitrogen-Fixing Cyanobacterium Nostoc piscinale CENA21 From Solimoes/Amazon River Floodplain Sediments And Comparative Genomics To Uncover Biosynthetic Natural Products Potential.</title>
        <authorList>
            <person name="Leao T.F."/>
            <person name="Leao P.N."/>
            <person name="Guimaraes P.I."/>
            <person name="de Melo A.G.C."/>
            <person name="Ramos R.T.J."/>
            <person name="Silva A."/>
            <person name="Fiore M.F."/>
            <person name="Schneider M.P.C."/>
        </authorList>
    </citation>
    <scope>NUCLEOTIDE SEQUENCE [LARGE SCALE GENOMIC DNA]</scope>
    <source>
        <strain evidence="5">CENA21</strain>
    </source>
</reference>
<proteinExistence type="predicted"/>
<dbReference type="InterPro" id="IPR009081">
    <property type="entry name" value="PP-bd_ACP"/>
</dbReference>
<dbReference type="Gene3D" id="3.40.50.720">
    <property type="entry name" value="NAD(P)-binding Rossmann-like Domain"/>
    <property type="match status" value="1"/>
</dbReference>
<evidence type="ECO:0000256" key="2">
    <source>
        <dbReference type="ARBA" id="ARBA00022553"/>
    </source>
</evidence>
<evidence type="ECO:0000313" key="5">
    <source>
        <dbReference type="Proteomes" id="UP000062645"/>
    </source>
</evidence>
<gene>
    <name evidence="4" type="ORF">ACX27_19960</name>
</gene>
<organism evidence="4 5">
    <name type="scientific">Nostoc piscinale CENA21</name>
    <dbReference type="NCBI Taxonomy" id="224013"/>
    <lineage>
        <taxon>Bacteria</taxon>
        <taxon>Bacillati</taxon>
        <taxon>Cyanobacteriota</taxon>
        <taxon>Cyanophyceae</taxon>
        <taxon>Nostocales</taxon>
        <taxon>Nostocaceae</taxon>
        <taxon>Nostoc</taxon>
    </lineage>
</organism>